<dbReference type="CDD" id="cd04301">
    <property type="entry name" value="NAT_SF"/>
    <property type="match status" value="1"/>
</dbReference>
<evidence type="ECO:0000259" key="1">
    <source>
        <dbReference type="PROSITE" id="PS51186"/>
    </source>
</evidence>
<organism evidence="2 3">
    <name type="scientific">Arthrobacter sunyaminii</name>
    <dbReference type="NCBI Taxonomy" id="2816859"/>
    <lineage>
        <taxon>Bacteria</taxon>
        <taxon>Bacillati</taxon>
        <taxon>Actinomycetota</taxon>
        <taxon>Actinomycetes</taxon>
        <taxon>Micrococcales</taxon>
        <taxon>Micrococcaceae</taxon>
        <taxon>Arthrobacter</taxon>
    </lineage>
</organism>
<dbReference type="InterPro" id="IPR000182">
    <property type="entry name" value="GNAT_dom"/>
</dbReference>
<keyword evidence="3" id="KW-1185">Reference proteome</keyword>
<evidence type="ECO:0000313" key="2">
    <source>
        <dbReference type="EMBL" id="QWQ35073.1"/>
    </source>
</evidence>
<dbReference type="KEGG" id="asun:KG104_11120"/>
<dbReference type="GO" id="GO:0016747">
    <property type="term" value="F:acyltransferase activity, transferring groups other than amino-acyl groups"/>
    <property type="evidence" value="ECO:0007669"/>
    <property type="project" value="InterPro"/>
</dbReference>
<dbReference type="EC" id="2.3.1.-" evidence="2"/>
<keyword evidence="2" id="KW-0808">Transferase</keyword>
<proteinExistence type="predicted"/>
<feature type="domain" description="N-acetyltransferase" evidence="1">
    <location>
        <begin position="1"/>
        <end position="163"/>
    </location>
</feature>
<dbReference type="InterPro" id="IPR016181">
    <property type="entry name" value="Acyl_CoA_acyltransferase"/>
</dbReference>
<dbReference type="Pfam" id="PF00583">
    <property type="entry name" value="Acetyltransf_1"/>
    <property type="match status" value="2"/>
</dbReference>
<dbReference type="Gene3D" id="3.40.630.30">
    <property type="match status" value="1"/>
</dbReference>
<dbReference type="Proteomes" id="UP000680588">
    <property type="component" value="Chromosome"/>
</dbReference>
<dbReference type="AlphaFoldDB" id="A0A975PCY4"/>
<dbReference type="SUPFAM" id="SSF55729">
    <property type="entry name" value="Acyl-CoA N-acyltransferases (Nat)"/>
    <property type="match status" value="2"/>
</dbReference>
<dbReference type="EMBL" id="CP076456">
    <property type="protein sequence ID" value="QWQ35073.1"/>
    <property type="molecule type" value="Genomic_DNA"/>
</dbReference>
<keyword evidence="2" id="KW-0012">Acyltransferase</keyword>
<reference evidence="2" key="1">
    <citation type="submission" date="2021-06" db="EMBL/GenBank/DDBJ databases">
        <title>Novel species in genus Arthrobacter.</title>
        <authorList>
            <person name="Zhang G."/>
        </authorList>
    </citation>
    <scope>NUCLEOTIDE SEQUENCE</scope>
    <source>
        <strain evidence="2">Zg-ZUI122</strain>
    </source>
</reference>
<gene>
    <name evidence="2" type="ORF">KG104_11120</name>
</gene>
<evidence type="ECO:0000313" key="3">
    <source>
        <dbReference type="Proteomes" id="UP000680588"/>
    </source>
</evidence>
<accession>A0A975PCY4</accession>
<name>A0A975PCY4_9MICC</name>
<sequence length="322" mass="34987">MIIHRLDLADNQALADAYEVERAANLKSRPDWVGRGLDARILGWRAEDGWGKRLLGAWDGSTLQGFVAGMTSEDEPETTWIFIWVHPEYQDNGIGSALIVAAEADSPSTTTRFVTSAYRPTVENIAALAKRFLNPLGYTVATTETVVELDLQAADLPPIPAVEGYTISTHLNGVPVRYREQVGQIKGLVDAEAPSGQLGWSETAVSPAEYASEIDRWVAQGSAAVESIAVTENDDVAAWTCLVNAATDERPADIEGTLVLREHRGHGLGAAVKLASLYEAKKLGAVSRVRTSSDDQNTWMRSINTDLGFKPVESEAIFHKTR</sequence>
<protein>
    <submittedName>
        <fullName evidence="2">GNAT family N-acetyltransferase</fullName>
        <ecNumber evidence="2">2.3.1.-</ecNumber>
    </submittedName>
</protein>
<feature type="domain" description="N-acetyltransferase" evidence="1">
    <location>
        <begin position="174"/>
        <end position="322"/>
    </location>
</feature>
<dbReference type="PROSITE" id="PS51186">
    <property type="entry name" value="GNAT"/>
    <property type="match status" value="2"/>
</dbReference>